<dbReference type="EMBL" id="JELW01000016">
    <property type="protein sequence ID" value="EXU99900.1"/>
    <property type="molecule type" value="Genomic_DNA"/>
</dbReference>
<feature type="transmembrane region" description="Helical" evidence="1">
    <location>
        <begin position="280"/>
        <end position="298"/>
    </location>
</feature>
<keyword evidence="1" id="KW-0472">Membrane</keyword>
<dbReference type="GO" id="GO:0016757">
    <property type="term" value="F:glycosyltransferase activity"/>
    <property type="evidence" value="ECO:0007669"/>
    <property type="project" value="InterPro"/>
</dbReference>
<evidence type="ECO:0000313" key="3">
    <source>
        <dbReference type="Proteomes" id="UP000030151"/>
    </source>
</evidence>
<protein>
    <submittedName>
        <fullName evidence="2">N-acetylglucosaminyl transferase-IV (GnT-IV) domain protein</fullName>
    </submittedName>
</protein>
<accession>A0A014N2M0</accession>
<dbReference type="HOGENOM" id="CLU_036324_0_0_1"/>
<dbReference type="GO" id="GO:0006506">
    <property type="term" value="P:GPI anchor biosynthetic process"/>
    <property type="evidence" value="ECO:0007669"/>
    <property type="project" value="InterPro"/>
</dbReference>
<dbReference type="CDD" id="cd22189">
    <property type="entry name" value="PGAP4-like_fungal"/>
    <property type="match status" value="1"/>
</dbReference>
<name>A0A014N2M0_9HYPO</name>
<reference evidence="2 3" key="1">
    <citation type="submission" date="2014-02" db="EMBL/GenBank/DDBJ databases">
        <title>The genome sequence of the entomopathogenic fungus Metarhizium robertsii ARSEF 2575.</title>
        <authorList>
            <person name="Giuliano Garisto Donzelli B."/>
            <person name="Roe B.A."/>
            <person name="Macmil S.L."/>
            <person name="Krasnoff S.B."/>
            <person name="Gibson D.M."/>
        </authorList>
    </citation>
    <scope>NUCLEOTIDE SEQUENCE [LARGE SCALE GENOMIC DNA]</scope>
    <source>
        <strain evidence="2 3">ARSEF 2575</strain>
    </source>
</reference>
<dbReference type="PANTHER" id="PTHR31410:SF1">
    <property type="entry name" value="POST-GPI ATTACHMENT TO PROTEINS FACTOR 4"/>
    <property type="match status" value="1"/>
</dbReference>
<evidence type="ECO:0000256" key="1">
    <source>
        <dbReference type="SAM" id="Phobius"/>
    </source>
</evidence>
<dbReference type="AlphaFoldDB" id="A0A014N2M0"/>
<gene>
    <name evidence="2" type="ORF">X797_007029</name>
</gene>
<sequence>MARGPLHQLPREPWYTRGGGLVPRAPLITWSLCRKLVASLALISCAVWYAQTHFYRDPGSRFFDPSRAYEQKYSRHRRAEVQQFIEQFDASRYAGAAHDAPNRGESGAGRSLCVTFTSVRRQRIQYVEVSSGTAVASALGNLLPQERADVYVNVFIAETNPDQHPTWHREWVRSAVDSLYTYNVSRAQAEHLETLEEKREFAEKGVFDYIYALEACAQTDTPYIGILEDDVLLADGWLVRALLGLRDISKVRKPWLYMRMFNQERSTGWSSRRIGSHNEHWIVLAVWAGFSGPVVLARRRWRAARAHLDPASLLVLAGVAVPALVVLFFQCGKASVWPPSRGVVDEPFGCCSQVMVFPREQVASLVRFLGTRRGQVDLLLNEWAEEASLARYALYPVMAQHIGVDSARGTVVDEAQAIWSMAFEDLEPAKLDRDHWRMVKEYYGG</sequence>
<keyword evidence="1" id="KW-1133">Transmembrane helix</keyword>
<keyword evidence="1" id="KW-0812">Transmembrane</keyword>
<feature type="transmembrane region" description="Helical" evidence="1">
    <location>
        <begin position="310"/>
        <end position="329"/>
    </location>
</feature>
<proteinExistence type="predicted"/>
<evidence type="ECO:0000313" key="2">
    <source>
        <dbReference type="EMBL" id="EXU99900.1"/>
    </source>
</evidence>
<dbReference type="GO" id="GO:0000139">
    <property type="term" value="C:Golgi membrane"/>
    <property type="evidence" value="ECO:0007669"/>
    <property type="project" value="InterPro"/>
</dbReference>
<keyword evidence="2" id="KW-0808">Transferase</keyword>
<dbReference type="PANTHER" id="PTHR31410">
    <property type="entry name" value="TRANSMEMBRANE PROTEIN 246"/>
    <property type="match status" value="1"/>
</dbReference>
<dbReference type="Proteomes" id="UP000030151">
    <property type="component" value="Unassembled WGS sequence"/>
</dbReference>
<dbReference type="OrthoDB" id="2016523at2759"/>
<comment type="caution">
    <text evidence="2">The sequence shown here is derived from an EMBL/GenBank/DDBJ whole genome shotgun (WGS) entry which is preliminary data.</text>
</comment>
<dbReference type="eggNOG" id="ENOG502SBPR">
    <property type="taxonomic scope" value="Eukaryota"/>
</dbReference>
<organism evidence="2 3">
    <name type="scientific">Metarhizium robertsii</name>
    <dbReference type="NCBI Taxonomy" id="568076"/>
    <lineage>
        <taxon>Eukaryota</taxon>
        <taxon>Fungi</taxon>
        <taxon>Dikarya</taxon>
        <taxon>Ascomycota</taxon>
        <taxon>Pezizomycotina</taxon>
        <taxon>Sordariomycetes</taxon>
        <taxon>Hypocreomycetidae</taxon>
        <taxon>Hypocreales</taxon>
        <taxon>Clavicipitaceae</taxon>
        <taxon>Metarhizium</taxon>
    </lineage>
</organism>
<dbReference type="InterPro" id="IPR029675">
    <property type="entry name" value="PGAP4"/>
</dbReference>